<comment type="caution">
    <text evidence="1">The sequence shown here is derived from an EMBL/GenBank/DDBJ whole genome shotgun (WGS) entry which is preliminary data.</text>
</comment>
<sequence length="662" mass="71789">MCRTYRLEQSQSGASHRRYDWNSSWSPDVTVRTGVLTQLAERSSAGTAAMQLTIVPKLTLPTIREQEYIFLVDRSGSMNGNRIETAKRALVLLLRALPTNGTTFNIFSFGTRRDSLWEESRTYDEQTLQEATVHVDSMLANYGGTELRSALNAIFATRCVSLPTSVFVLTDGNTYDLDGTIKAVGDAVKAARPQGPLRIFTLGIGESTSTAMCEGIARVGNGLCLMSAATETILAKCSKLVKASRTAIMRDVVIDWGASEDLTISSPLEDHDLQATGLHQAPWKLPVLYPGSRFTVFALVKVEGFVLPDQVVVQVKLADSGEVIKVPVSVQVLNARSAGSPQRAPIHTLAARRVIMDLEDADKPELPHCKFAIIHLGEQHQLASRYTSFVAVEERPSISEDTAEERSHSPLLYIPHRMIGASARSASTRFVSSSSSQQARSGNAARARSTPALRPRLLYFMSASTSAMNRAPVSRAPPAPIPASSKSVQEESTMASARPTAALNDTRNSTGPIPQSWRAQPVIASSVPATRQLEVTVDTAQPQFPMAAPPTALKRSFIDSRAESPPAEDLVTRLVRLQSFNGSFPVSEQLVGILGQSALDARKDIELPIVWATLLAIAYLQKHLADQPELLESLVEKAIEYVNSVSSVHVNTLLGVAKGLVQ</sequence>
<name>A0ACC1S0Y1_9APHY</name>
<protein>
    <submittedName>
        <fullName evidence="1">Uncharacterized protein</fullName>
    </submittedName>
</protein>
<evidence type="ECO:0000313" key="1">
    <source>
        <dbReference type="EMBL" id="KAJ3529472.1"/>
    </source>
</evidence>
<dbReference type="EMBL" id="JANHOG010001944">
    <property type="protein sequence ID" value="KAJ3529472.1"/>
    <property type="molecule type" value="Genomic_DNA"/>
</dbReference>
<keyword evidence="2" id="KW-1185">Reference proteome</keyword>
<proteinExistence type="predicted"/>
<organism evidence="1 2">
    <name type="scientific">Phlebia brevispora</name>
    <dbReference type="NCBI Taxonomy" id="194682"/>
    <lineage>
        <taxon>Eukaryota</taxon>
        <taxon>Fungi</taxon>
        <taxon>Dikarya</taxon>
        <taxon>Basidiomycota</taxon>
        <taxon>Agaricomycotina</taxon>
        <taxon>Agaricomycetes</taxon>
        <taxon>Polyporales</taxon>
        <taxon>Meruliaceae</taxon>
        <taxon>Phlebia</taxon>
    </lineage>
</organism>
<dbReference type="Proteomes" id="UP001148662">
    <property type="component" value="Unassembled WGS sequence"/>
</dbReference>
<reference evidence="1" key="1">
    <citation type="submission" date="2022-07" db="EMBL/GenBank/DDBJ databases">
        <title>Genome Sequence of Phlebia brevispora.</title>
        <authorList>
            <person name="Buettner E."/>
        </authorList>
    </citation>
    <scope>NUCLEOTIDE SEQUENCE</scope>
    <source>
        <strain evidence="1">MPL23</strain>
    </source>
</reference>
<accession>A0ACC1S0Y1</accession>
<evidence type="ECO:0000313" key="2">
    <source>
        <dbReference type="Proteomes" id="UP001148662"/>
    </source>
</evidence>
<gene>
    <name evidence="1" type="ORF">NM688_g7850</name>
</gene>